<evidence type="ECO:0000259" key="1">
    <source>
        <dbReference type="Pfam" id="PF01979"/>
    </source>
</evidence>
<feature type="domain" description="Amidohydrolase-related" evidence="1">
    <location>
        <begin position="46"/>
        <end position="375"/>
    </location>
</feature>
<dbReference type="PANTHER" id="PTHR43135">
    <property type="entry name" value="ALPHA-D-RIBOSE 1-METHYLPHOSPHONATE 5-TRIPHOSPHATE DIPHOSPHATASE"/>
    <property type="match status" value="1"/>
</dbReference>
<name>A0ABW1PEM1_9PSEU</name>
<dbReference type="Gene3D" id="3.30.110.90">
    <property type="entry name" value="Amidohydrolase"/>
    <property type="match status" value="1"/>
</dbReference>
<sequence length="379" mass="39151">MLFQDFRLFTGERVLHRADVLVSSGRVVAVGAGLRGGPVVRGAGRTLLPGLVDAHVHVVPGASRQAVRFGVTTQLDMFAEPRVLRVERAAGPDAADLRSAGIGATAPGGHPGQYPRFSAFPTVSDAASADAFVAARVTEGSDYLKVFASSAPGEPDLPTVSPEVVAALVSAAHDRGLRVVVHATDQEAALMAVRAGADGLAHLPFDRPPCPVFVAALAPVFVVPTLTAVESFCQVSHEVDPRVAARLDADALANLEDRMEPPPAPCYRPEYASEAVRPLRDAGVAVLAGTDAGVPGTAYGASLHRELELLVSAGLTPVEALAAATSVPARCFGLVDRGRVAPGLRADLVVVDGDPTRRITDSAAVAAVYRGGRLVSGRA</sequence>
<organism evidence="2 3">
    <name type="scientific">Saccharothrix lopnurensis</name>
    <dbReference type="NCBI Taxonomy" id="1670621"/>
    <lineage>
        <taxon>Bacteria</taxon>
        <taxon>Bacillati</taxon>
        <taxon>Actinomycetota</taxon>
        <taxon>Actinomycetes</taxon>
        <taxon>Pseudonocardiales</taxon>
        <taxon>Pseudonocardiaceae</taxon>
        <taxon>Saccharothrix</taxon>
    </lineage>
</organism>
<comment type="caution">
    <text evidence="2">The sequence shown here is derived from an EMBL/GenBank/DDBJ whole genome shotgun (WGS) entry which is preliminary data.</text>
</comment>
<reference evidence="3" key="1">
    <citation type="journal article" date="2019" name="Int. J. Syst. Evol. Microbiol.">
        <title>The Global Catalogue of Microorganisms (GCM) 10K type strain sequencing project: providing services to taxonomists for standard genome sequencing and annotation.</title>
        <authorList>
            <consortium name="The Broad Institute Genomics Platform"/>
            <consortium name="The Broad Institute Genome Sequencing Center for Infectious Disease"/>
            <person name="Wu L."/>
            <person name="Ma J."/>
        </authorList>
    </citation>
    <scope>NUCLEOTIDE SEQUENCE [LARGE SCALE GENOMIC DNA]</scope>
    <source>
        <strain evidence="3">CGMCC 4.7246</strain>
    </source>
</reference>
<dbReference type="Proteomes" id="UP001596220">
    <property type="component" value="Unassembled WGS sequence"/>
</dbReference>
<evidence type="ECO:0000313" key="3">
    <source>
        <dbReference type="Proteomes" id="UP001596220"/>
    </source>
</evidence>
<dbReference type="SUPFAM" id="SSF51338">
    <property type="entry name" value="Composite domain of metallo-dependent hydrolases"/>
    <property type="match status" value="1"/>
</dbReference>
<gene>
    <name evidence="2" type="ORF">ACFP3R_30180</name>
</gene>
<dbReference type="Gene3D" id="2.30.40.10">
    <property type="entry name" value="Urease, subunit C, domain 1"/>
    <property type="match status" value="1"/>
</dbReference>
<dbReference type="EMBL" id="JBHSQO010000045">
    <property type="protein sequence ID" value="MFC6093560.1"/>
    <property type="molecule type" value="Genomic_DNA"/>
</dbReference>
<dbReference type="InterPro" id="IPR032466">
    <property type="entry name" value="Metal_Hydrolase"/>
</dbReference>
<evidence type="ECO:0000313" key="2">
    <source>
        <dbReference type="EMBL" id="MFC6093560.1"/>
    </source>
</evidence>
<dbReference type="InterPro" id="IPR051781">
    <property type="entry name" value="Metallo-dep_Hydrolase"/>
</dbReference>
<dbReference type="Gene3D" id="3.40.50.10910">
    <property type="entry name" value="Amidohydrolase"/>
    <property type="match status" value="1"/>
</dbReference>
<dbReference type="Pfam" id="PF01979">
    <property type="entry name" value="Amidohydro_1"/>
    <property type="match status" value="1"/>
</dbReference>
<dbReference type="RefSeq" id="WP_380640881.1">
    <property type="nucleotide sequence ID" value="NZ_JBHSQO010000045.1"/>
</dbReference>
<dbReference type="Gene3D" id="1.20.58.520">
    <property type="entry name" value="Amidohydrolase"/>
    <property type="match status" value="1"/>
</dbReference>
<dbReference type="PANTHER" id="PTHR43135:SF3">
    <property type="entry name" value="ALPHA-D-RIBOSE 1-METHYLPHOSPHONATE 5-TRIPHOSPHATE DIPHOSPHATASE"/>
    <property type="match status" value="1"/>
</dbReference>
<dbReference type="InterPro" id="IPR006680">
    <property type="entry name" value="Amidohydro-rel"/>
</dbReference>
<keyword evidence="3" id="KW-1185">Reference proteome</keyword>
<dbReference type="InterPro" id="IPR011059">
    <property type="entry name" value="Metal-dep_hydrolase_composite"/>
</dbReference>
<dbReference type="SUPFAM" id="SSF51556">
    <property type="entry name" value="Metallo-dependent hydrolases"/>
    <property type="match status" value="1"/>
</dbReference>
<accession>A0ABW1PEM1</accession>
<proteinExistence type="predicted"/>
<protein>
    <submittedName>
        <fullName evidence="2">Amidohydrolase family protein</fullName>
    </submittedName>
</protein>